<dbReference type="PANTHER" id="PTHR43439">
    <property type="entry name" value="PHENYLACETATE-COENZYME A LIGASE"/>
    <property type="match status" value="1"/>
</dbReference>
<dbReference type="InterPro" id="IPR000873">
    <property type="entry name" value="AMP-dep_synth/lig_dom"/>
</dbReference>
<dbReference type="PANTHER" id="PTHR43439:SF1">
    <property type="entry name" value="PHENYLACETATE-COENZYME A LIGASE"/>
    <property type="match status" value="1"/>
</dbReference>
<keyword evidence="1 4" id="KW-0436">Ligase</keyword>
<proteinExistence type="inferred from homology"/>
<dbReference type="InterPro" id="IPR049623">
    <property type="entry name" value="PA_CoA_lig_proteobact_actino"/>
</dbReference>
<dbReference type="Pfam" id="PF14535">
    <property type="entry name" value="AMP-binding_C_2"/>
    <property type="match status" value="1"/>
</dbReference>
<dbReference type="RefSeq" id="WP_345048728.1">
    <property type="nucleotide sequence ID" value="NZ_BAAAVM010000023.1"/>
</dbReference>
<gene>
    <name evidence="4" type="primary">paaF</name>
    <name evidence="4" type="ORF">GCM10010521_19020</name>
</gene>
<keyword evidence="1" id="KW-0547">Nucleotide-binding</keyword>
<dbReference type="NCBIfam" id="TIGR02155">
    <property type="entry name" value="PA_CoA_ligase"/>
    <property type="match status" value="1"/>
</dbReference>
<dbReference type="Gene3D" id="3.30.300.30">
    <property type="match status" value="1"/>
</dbReference>
<dbReference type="EC" id="6.2.1.30" evidence="1"/>
<dbReference type="GO" id="GO:0016874">
    <property type="term" value="F:ligase activity"/>
    <property type="evidence" value="ECO:0007669"/>
    <property type="project" value="UniProtKB-KW"/>
</dbReference>
<keyword evidence="5" id="KW-1185">Reference proteome</keyword>
<sequence length="434" mass="48243">MADVRDLLDAGERLGPRELRAVQLERLRASLRHAYEHVPFYRESFDKAGVRPEDCRSLGDLARFPFTTKADLRANYPYGMFAVPRERIRRLHASSGTTGRPTVVGYTDNDLSLWADMVARSIRAAGGRPGDIVHVAYGYGLFTGGLGAHYGAERLGCTVVPASGGMTARQVQLIQDLEPTVIMVTPSYMLTLLDEFERQGVDPRTTSLRVGVFGAEPWTEAMRREIEERFAIDAVDIYGLSEVIGPGVAQECAETKDGLHVWEDHFYPEIVDPITGEVLPEGERGELVFTSLTKEAMPVVRYRTRDLTRLLPGTARAFRRMEKITGRSDDMVILRGVNLFPTQIEEIVLRTPGVAPHFQLRLTRQGRLDALTVRVEARRDALPEVREAAARAIVAGVKDGIGVSVDVEIVEPESLERSVGKIRRIVDLRPRTAG</sequence>
<comment type="catalytic activity">
    <reaction evidence="1">
        <text>2-phenylacetate + ATP + CoA = phenylacetyl-CoA + AMP + diphosphate</text>
        <dbReference type="Rhea" id="RHEA:20956"/>
        <dbReference type="ChEBI" id="CHEBI:18401"/>
        <dbReference type="ChEBI" id="CHEBI:30616"/>
        <dbReference type="ChEBI" id="CHEBI:33019"/>
        <dbReference type="ChEBI" id="CHEBI:57287"/>
        <dbReference type="ChEBI" id="CHEBI:57390"/>
        <dbReference type="ChEBI" id="CHEBI:456215"/>
        <dbReference type="EC" id="6.2.1.30"/>
    </reaction>
</comment>
<feature type="domain" description="AMP-dependent synthetase/ligase" evidence="2">
    <location>
        <begin position="94"/>
        <end position="290"/>
    </location>
</feature>
<evidence type="ECO:0000313" key="5">
    <source>
        <dbReference type="Proteomes" id="UP001500893"/>
    </source>
</evidence>
<name>A0ABP6N231_9ACTN</name>
<dbReference type="Pfam" id="PF00501">
    <property type="entry name" value="AMP-binding"/>
    <property type="match status" value="1"/>
</dbReference>
<comment type="caution">
    <text evidence="4">The sequence shown here is derived from an EMBL/GenBank/DDBJ whole genome shotgun (WGS) entry which is preliminary data.</text>
</comment>
<evidence type="ECO:0000259" key="3">
    <source>
        <dbReference type="Pfam" id="PF14535"/>
    </source>
</evidence>
<dbReference type="InterPro" id="IPR051414">
    <property type="entry name" value="Adenylate-forming_Reductase"/>
</dbReference>
<dbReference type="Gene3D" id="3.40.50.12780">
    <property type="entry name" value="N-terminal domain of ligase-like"/>
    <property type="match status" value="1"/>
</dbReference>
<accession>A0ABP6N231</accession>
<dbReference type="InterPro" id="IPR011880">
    <property type="entry name" value="PA_CoA_ligase"/>
</dbReference>
<reference evidence="5" key="1">
    <citation type="journal article" date="2019" name="Int. J. Syst. Evol. Microbiol.">
        <title>The Global Catalogue of Microorganisms (GCM) 10K type strain sequencing project: providing services to taxonomists for standard genome sequencing and annotation.</title>
        <authorList>
            <consortium name="The Broad Institute Genomics Platform"/>
            <consortium name="The Broad Institute Genome Sequencing Center for Infectious Disease"/>
            <person name="Wu L."/>
            <person name="Ma J."/>
        </authorList>
    </citation>
    <scope>NUCLEOTIDE SEQUENCE [LARGE SCALE GENOMIC DNA]</scope>
    <source>
        <strain evidence="5">JCM 11574</strain>
    </source>
</reference>
<dbReference type="PIRSF" id="PIRSF006444">
    <property type="entry name" value="PaaK"/>
    <property type="match status" value="1"/>
</dbReference>
<evidence type="ECO:0000313" key="4">
    <source>
        <dbReference type="EMBL" id="GAA3133402.1"/>
    </source>
</evidence>
<evidence type="ECO:0000256" key="1">
    <source>
        <dbReference type="PIRNR" id="PIRNR006444"/>
    </source>
</evidence>
<dbReference type="CDD" id="cd05913">
    <property type="entry name" value="PaaK"/>
    <property type="match status" value="1"/>
</dbReference>
<evidence type="ECO:0000259" key="2">
    <source>
        <dbReference type="Pfam" id="PF00501"/>
    </source>
</evidence>
<comment type="similarity">
    <text evidence="1">Belongs to the phenylacetyl-CoA ligase family.</text>
</comment>
<comment type="pathway">
    <text evidence="1">Aromatic compound metabolism; phenylacetate degradation.</text>
</comment>
<dbReference type="InterPro" id="IPR042099">
    <property type="entry name" value="ANL_N_sf"/>
</dbReference>
<dbReference type="InterPro" id="IPR045851">
    <property type="entry name" value="AMP-bd_C_sf"/>
</dbReference>
<dbReference type="EMBL" id="BAAAVM010000023">
    <property type="protein sequence ID" value="GAA3133402.1"/>
    <property type="molecule type" value="Genomic_DNA"/>
</dbReference>
<protein>
    <recommendedName>
        <fullName evidence="1">Phenylacetate-coenzyme A ligase</fullName>
        <ecNumber evidence="1">6.2.1.30</ecNumber>
    </recommendedName>
    <alternativeName>
        <fullName evidence="1">Phenylacetyl-CoA ligase</fullName>
    </alternativeName>
</protein>
<dbReference type="InterPro" id="IPR028154">
    <property type="entry name" value="AMP-dep_Lig_C"/>
</dbReference>
<organism evidence="4 5">
    <name type="scientific">Streptomyces rameus</name>
    <dbReference type="NCBI Taxonomy" id="68261"/>
    <lineage>
        <taxon>Bacteria</taxon>
        <taxon>Bacillati</taxon>
        <taxon>Actinomycetota</taxon>
        <taxon>Actinomycetes</taxon>
        <taxon>Kitasatosporales</taxon>
        <taxon>Streptomycetaceae</taxon>
        <taxon>Streptomyces</taxon>
    </lineage>
</organism>
<comment type="function">
    <text evidence="1">Catalyzes the activation of phenylacetic acid (PA) to phenylacetyl-CoA (PA-CoA).</text>
</comment>
<dbReference type="Proteomes" id="UP001500893">
    <property type="component" value="Unassembled WGS sequence"/>
</dbReference>
<feature type="domain" description="AMP-dependent ligase C-terminal" evidence="3">
    <location>
        <begin position="336"/>
        <end position="429"/>
    </location>
</feature>
<dbReference type="SUPFAM" id="SSF56801">
    <property type="entry name" value="Acetyl-CoA synthetase-like"/>
    <property type="match status" value="1"/>
</dbReference>